<feature type="compositionally biased region" description="Basic and acidic residues" evidence="1">
    <location>
        <begin position="150"/>
        <end position="203"/>
    </location>
</feature>
<dbReference type="Pfam" id="PF10756">
    <property type="entry name" value="bPH_6"/>
    <property type="match status" value="1"/>
</dbReference>
<feature type="region of interest" description="Disordered" evidence="1">
    <location>
        <begin position="1"/>
        <end position="22"/>
    </location>
</feature>
<dbReference type="AlphaFoldDB" id="A0A370IF85"/>
<dbReference type="EMBL" id="QQBC01000001">
    <property type="protein sequence ID" value="RDI69349.1"/>
    <property type="molecule type" value="Genomic_DNA"/>
</dbReference>
<name>A0A370IF85_9NOCA</name>
<evidence type="ECO:0000259" key="3">
    <source>
        <dbReference type="Pfam" id="PF10756"/>
    </source>
</evidence>
<evidence type="ECO:0000313" key="5">
    <source>
        <dbReference type="Proteomes" id="UP000254869"/>
    </source>
</evidence>
<reference evidence="4 5" key="1">
    <citation type="submission" date="2018-07" db="EMBL/GenBank/DDBJ databases">
        <title>Genomic Encyclopedia of Type Strains, Phase IV (KMG-IV): sequencing the most valuable type-strain genomes for metagenomic binning, comparative biology and taxonomic classification.</title>
        <authorList>
            <person name="Goeker M."/>
        </authorList>
    </citation>
    <scope>NUCLEOTIDE SEQUENCE [LARGE SCALE GENOMIC DNA]</scope>
    <source>
        <strain evidence="4 5">DSM 44290</strain>
    </source>
</reference>
<feature type="domain" description="Low molecular weight protein antigen 6 PH" evidence="3">
    <location>
        <begin position="71"/>
        <end position="141"/>
    </location>
</feature>
<keyword evidence="2" id="KW-0812">Transmembrane</keyword>
<evidence type="ECO:0000256" key="1">
    <source>
        <dbReference type="SAM" id="MobiDB-lite"/>
    </source>
</evidence>
<dbReference type="STRING" id="1210086.GCA_001613105_00740"/>
<dbReference type="InterPro" id="IPR019692">
    <property type="entry name" value="CFP-6_PH"/>
</dbReference>
<gene>
    <name evidence="4" type="ORF">DFR76_101887</name>
</gene>
<keyword evidence="2" id="KW-0472">Membrane</keyword>
<feature type="compositionally biased region" description="Basic and acidic residues" evidence="1">
    <location>
        <begin position="213"/>
        <end position="223"/>
    </location>
</feature>
<proteinExistence type="predicted"/>
<feature type="transmembrane region" description="Helical" evidence="2">
    <location>
        <begin position="35"/>
        <end position="68"/>
    </location>
</feature>
<keyword evidence="5" id="KW-1185">Reference proteome</keyword>
<sequence>MPSPHRSVPPARSSHTPDTGSDTGRVIRISRLGHLGVFVLLFCVMFAFFGWPQVLWVLFVIPIAIAVWVERTRTTVSAAGLDLRTVFGSRHVDWDQIKGLRIPKRGFVRAHLADDSEVALPAVAYDRLRLLIEASNGRIPDLFTEAEDAEREKAARERAEAQAERESAAQKKAEAEAERDKATQDKADAEPDREKAAQEKTEGGSDPTGSAAEKSEKSETDAQ</sequence>
<protein>
    <submittedName>
        <fullName evidence="4">PH (Pleckstrin Homology) domain-containing protein</fullName>
    </submittedName>
</protein>
<feature type="compositionally biased region" description="Polar residues" evidence="1">
    <location>
        <begin position="13"/>
        <end position="22"/>
    </location>
</feature>
<accession>A0A370IF85</accession>
<comment type="caution">
    <text evidence="4">The sequence shown here is derived from an EMBL/GenBank/DDBJ whole genome shotgun (WGS) entry which is preliminary data.</text>
</comment>
<feature type="region of interest" description="Disordered" evidence="1">
    <location>
        <begin position="150"/>
        <end position="223"/>
    </location>
</feature>
<dbReference type="Proteomes" id="UP000254869">
    <property type="component" value="Unassembled WGS sequence"/>
</dbReference>
<evidence type="ECO:0000313" key="4">
    <source>
        <dbReference type="EMBL" id="RDI69349.1"/>
    </source>
</evidence>
<keyword evidence="2" id="KW-1133">Transmembrane helix</keyword>
<evidence type="ECO:0000256" key="2">
    <source>
        <dbReference type="SAM" id="Phobius"/>
    </source>
</evidence>
<organism evidence="4 5">
    <name type="scientific">Nocardia pseudobrasiliensis</name>
    <dbReference type="NCBI Taxonomy" id="45979"/>
    <lineage>
        <taxon>Bacteria</taxon>
        <taxon>Bacillati</taxon>
        <taxon>Actinomycetota</taxon>
        <taxon>Actinomycetes</taxon>
        <taxon>Mycobacteriales</taxon>
        <taxon>Nocardiaceae</taxon>
        <taxon>Nocardia</taxon>
    </lineage>
</organism>